<protein>
    <recommendedName>
        <fullName evidence="1">DUF1248 domain-containing protein</fullName>
    </recommendedName>
</protein>
<organism evidence="2 3">
    <name type="scientific">Caenorhabditis briggsae</name>
    <dbReference type="NCBI Taxonomy" id="6238"/>
    <lineage>
        <taxon>Eukaryota</taxon>
        <taxon>Metazoa</taxon>
        <taxon>Ecdysozoa</taxon>
        <taxon>Nematoda</taxon>
        <taxon>Chromadorea</taxon>
        <taxon>Rhabditida</taxon>
        <taxon>Rhabditina</taxon>
        <taxon>Rhabditomorpha</taxon>
        <taxon>Rhabditoidea</taxon>
        <taxon>Rhabditidae</taxon>
        <taxon>Peloderinae</taxon>
        <taxon>Caenorhabditis</taxon>
    </lineage>
</organism>
<gene>
    <name evidence="2" type="ORF">L3Y34_018499</name>
</gene>
<dbReference type="OMA" id="VKTMTHR"/>
<reference evidence="2 3" key="1">
    <citation type="submission" date="2022-05" db="EMBL/GenBank/DDBJ databases">
        <title>Chromosome-level reference genomes for two strains of Caenorhabditis briggsae: an improved platform for comparative genomics.</title>
        <authorList>
            <person name="Stevens L."/>
            <person name="Andersen E.C."/>
        </authorList>
    </citation>
    <scope>NUCLEOTIDE SEQUENCE [LARGE SCALE GENOMIC DNA]</scope>
    <source>
        <strain evidence="2">QX1410_ONT</strain>
        <tissue evidence="2">Whole-organism</tissue>
    </source>
</reference>
<dbReference type="KEGG" id="cbr:CBG_02542"/>
<name>A0AAE9IVA0_CAEBR</name>
<evidence type="ECO:0000313" key="3">
    <source>
        <dbReference type="Proteomes" id="UP000827892"/>
    </source>
</evidence>
<dbReference type="RefSeq" id="XP_002630835.2">
    <property type="nucleotide sequence ID" value="XM_002630789.2"/>
</dbReference>
<proteinExistence type="predicted"/>
<dbReference type="EMBL" id="CP090892">
    <property type="protein sequence ID" value="ULU06725.1"/>
    <property type="molecule type" value="Genomic_DNA"/>
</dbReference>
<dbReference type="Pfam" id="PF06852">
    <property type="entry name" value="DUF1248"/>
    <property type="match status" value="1"/>
</dbReference>
<sequence length="375" mass="43607">MEFFKTHVAMEKKICSVETATWISFIYFPTLSTDHPLMITIGRRFFSRSALSGKQITIAYNNVHVVKNIQDREYDLLCKTVDYQRSDIKKTDLKKFKEAFGDDYHQTFTFVRNTDRLVATNTHIVFHPFRHNEGWENLVFRGKLWISPDVHGSQILSITADQSYDAGFSVGNHSMGFVTNKSYKTMKAYKHMFGSTDMLQKYYVSHYDFGDLCMPKNLNTDGIFIKNARDVPDKDIVDYDSKIFQYERSKYVLGQLREDFGRVAYNDHGEVVGFGAVSVYPSGECTITPMYADDTQIARTILKSILEEMSLDPEKYWRLKLHSHDHTPESYGWIRPFVKTMTHRTEICTLMCDHKEDGMDFKKVFSMFHPSTCPI</sequence>
<evidence type="ECO:0000313" key="2">
    <source>
        <dbReference type="EMBL" id="ULU06725.1"/>
    </source>
</evidence>
<dbReference type="Gene3D" id="3.40.630.90">
    <property type="match status" value="1"/>
</dbReference>
<dbReference type="PANTHER" id="PTHR21471:SF5">
    <property type="entry name" value="DUF1248 DOMAIN-CONTAINING PROTEIN"/>
    <property type="match status" value="1"/>
</dbReference>
<feature type="domain" description="DUF1248" evidence="1">
    <location>
        <begin position="61"/>
        <end position="243"/>
    </location>
</feature>
<dbReference type="AlphaFoldDB" id="A0AAE9IVA0"/>
<dbReference type="PANTHER" id="PTHR21471">
    <property type="entry name" value="GNAT FAMILY ACETYLTRANSFERASE-RELATED"/>
    <property type="match status" value="1"/>
</dbReference>
<dbReference type="Proteomes" id="UP000827892">
    <property type="component" value="Chromosome II"/>
</dbReference>
<evidence type="ECO:0000259" key="1">
    <source>
        <dbReference type="Pfam" id="PF06852"/>
    </source>
</evidence>
<accession>A0AAE9IVA0</accession>
<dbReference type="InterPro" id="IPR009658">
    <property type="entry name" value="DUF1248"/>
</dbReference>
<dbReference type="InterPro" id="IPR016181">
    <property type="entry name" value="Acyl_CoA_acyltransferase"/>
</dbReference>
<dbReference type="SUPFAM" id="SSF55729">
    <property type="entry name" value="Acyl-CoA N-acyltransferases (Nat)"/>
    <property type="match status" value="1"/>
</dbReference>